<feature type="transmembrane region" description="Helical" evidence="1">
    <location>
        <begin position="123"/>
        <end position="142"/>
    </location>
</feature>
<dbReference type="EMBL" id="CAXIPQ010000005">
    <property type="protein sequence ID" value="CAL1351967.1"/>
    <property type="molecule type" value="Genomic_DNA"/>
</dbReference>
<gene>
    <name evidence="2" type="ORF">LTRI10_LOCUS10229</name>
</gene>
<evidence type="ECO:0000313" key="3">
    <source>
        <dbReference type="Proteomes" id="UP001497516"/>
    </source>
</evidence>
<evidence type="ECO:0000256" key="1">
    <source>
        <dbReference type="SAM" id="Phobius"/>
    </source>
</evidence>
<accession>A0AAV2C6P5</accession>
<keyword evidence="1" id="KW-0812">Transmembrane</keyword>
<name>A0AAV2C6P5_9ROSI</name>
<comment type="caution">
    <text evidence="2">The sequence shown here is derived from an EMBL/GenBank/DDBJ whole genome shotgun (WGS) entry which is preliminary data.</text>
</comment>
<proteinExistence type="predicted"/>
<organism evidence="2 3">
    <name type="scientific">Linum trigynum</name>
    <dbReference type="NCBI Taxonomy" id="586398"/>
    <lineage>
        <taxon>Eukaryota</taxon>
        <taxon>Viridiplantae</taxon>
        <taxon>Streptophyta</taxon>
        <taxon>Embryophyta</taxon>
        <taxon>Tracheophyta</taxon>
        <taxon>Spermatophyta</taxon>
        <taxon>Magnoliopsida</taxon>
        <taxon>eudicotyledons</taxon>
        <taxon>Gunneridae</taxon>
        <taxon>Pentapetalae</taxon>
        <taxon>rosids</taxon>
        <taxon>fabids</taxon>
        <taxon>Malpighiales</taxon>
        <taxon>Linaceae</taxon>
        <taxon>Linum</taxon>
    </lineage>
</organism>
<reference evidence="2 3" key="1">
    <citation type="submission" date="2024-04" db="EMBL/GenBank/DDBJ databases">
        <authorList>
            <person name="Fracassetti M."/>
        </authorList>
    </citation>
    <scope>NUCLEOTIDE SEQUENCE [LARGE SCALE GENOMIC DNA]</scope>
</reference>
<keyword evidence="1" id="KW-0472">Membrane</keyword>
<evidence type="ECO:0000313" key="2">
    <source>
        <dbReference type="EMBL" id="CAL1351967.1"/>
    </source>
</evidence>
<keyword evidence="3" id="KW-1185">Reference proteome</keyword>
<dbReference type="Proteomes" id="UP001497516">
    <property type="component" value="Unassembled WGS sequence"/>
</dbReference>
<protein>
    <submittedName>
        <fullName evidence="2">Uncharacterized protein</fullName>
    </submittedName>
</protein>
<sequence length="148" mass="17455">MAMDLDDEHQNAIDDSLFRCRTFPRYLPRPRPNQTQYIPATPRAVRNYILSGSTPSDYERSRTSSSSDASSFFFTISSSYLSSTTMFLAQNLQQHSYRSTFHRKEAIAFRWTYPLLEMRNKEFYSSVLLCLYLCTYLLVYQLRFSIFV</sequence>
<dbReference type="AlphaFoldDB" id="A0AAV2C6P5"/>
<keyword evidence="1" id="KW-1133">Transmembrane helix</keyword>